<proteinExistence type="predicted"/>
<dbReference type="Proteomes" id="UP001527181">
    <property type="component" value="Unassembled WGS sequence"/>
</dbReference>
<evidence type="ECO:0000313" key="1">
    <source>
        <dbReference type="EMBL" id="MCY9765113.1"/>
    </source>
</evidence>
<name>A0ABT4H801_PAEAL</name>
<organism evidence="1 2">
    <name type="scientific">Paenibacillus alvei</name>
    <name type="common">Bacillus alvei</name>
    <dbReference type="NCBI Taxonomy" id="44250"/>
    <lineage>
        <taxon>Bacteria</taxon>
        <taxon>Bacillati</taxon>
        <taxon>Bacillota</taxon>
        <taxon>Bacilli</taxon>
        <taxon>Bacillales</taxon>
        <taxon>Paenibacillaceae</taxon>
        <taxon>Paenibacillus</taxon>
    </lineage>
</organism>
<protein>
    <submittedName>
        <fullName evidence="1">Uncharacterized protein</fullName>
    </submittedName>
</protein>
<reference evidence="1 2" key="1">
    <citation type="submission" date="2022-05" db="EMBL/GenBank/DDBJ databases">
        <title>Genome Sequencing of Bee-Associated Microbes.</title>
        <authorList>
            <person name="Dunlap C."/>
        </authorList>
    </citation>
    <scope>NUCLEOTIDE SEQUENCE [LARGE SCALE GENOMIC DNA]</scope>
    <source>
        <strain evidence="1 2">NRRL B-04010</strain>
    </source>
</reference>
<dbReference type="EMBL" id="JAMDNP010000177">
    <property type="protein sequence ID" value="MCY9765113.1"/>
    <property type="molecule type" value="Genomic_DNA"/>
</dbReference>
<comment type="caution">
    <text evidence="1">The sequence shown here is derived from an EMBL/GenBank/DDBJ whole genome shotgun (WGS) entry which is preliminary data.</text>
</comment>
<gene>
    <name evidence="1" type="ORF">M5X12_31955</name>
</gene>
<accession>A0ABT4H801</accession>
<sequence length="133" mass="13914">MALTQGRNTTEYADGRTLILPVKGSTKIFDGALVAVDARGMAVPGAKSDKLIAAGRAEEYVDNSSGSDGEVFIRVRRGVFKWNNASSGAVTAKDVLKDCYFSDDETVTSTATGSSVAGKVIGLEGSYVIVETL</sequence>
<evidence type="ECO:0000313" key="2">
    <source>
        <dbReference type="Proteomes" id="UP001527181"/>
    </source>
</evidence>
<dbReference type="RefSeq" id="WP_268641343.1">
    <property type="nucleotide sequence ID" value="NZ_JAMDNP010000177.1"/>
</dbReference>
<keyword evidence="2" id="KW-1185">Reference proteome</keyword>